<keyword evidence="4" id="KW-0539">Nucleus</keyword>
<evidence type="ECO:0008006" key="8">
    <source>
        <dbReference type="Google" id="ProtNLM"/>
    </source>
</evidence>
<dbReference type="Proteomes" id="UP000006701">
    <property type="component" value="Unassembled WGS sequence"/>
</dbReference>
<sequence length="578" mass="64390">MAVDPEVHSVESLCDPAADRENCTRNHDIIAEDRESAARLIQMVDYSDTENVSGISNPTRATRPGVERIDALGRAQALKDTKWHQLNRPTGPSTSPETDTAKRARLKWERVVKVAIQAGGDDGNGGEGTHSPSIMSGSQSVSPAPATRPPSQEVPAKGNFSSSISRFRRSLPIVHHELPPQKVAKMMDQRYFLEMVDLKHRHGSNLRKYHNYWKDCSSTQNFFYWLDYGDGKNLELPDCPRAKLEQQQVRYLTREERFNYLATIDEAGLFRWAKTNELVSTDGTRYKDSLHGIVPIEEDAPQFRGHSESGYPLAYASSSSSMSSLSSPLSEDSAEDSAKGLNHGYEDAKGVSKLAHVTPAVIRDRFARKPSKRKDMWIFVADTSFRVYIGIKEKGAFQHSSFLRGARIAAAGLIKIWNGQLRSVAPLSGHYRPPSANFRAFVHALQDQGVDMSHISITKSYAILAGMEGYTRTKHKFRTLHEAFDSSKRRLFHDRDEPTEAQVADEKAIHKDNSECSAPQDRHSAGSISHQAEQAQNLPSRMRNFHLSDSPVSASNTLTEDPVVVPPGGRTRVDTQSV</sequence>
<dbReference type="RefSeq" id="XP_001273556.1">
    <property type="nucleotide sequence ID" value="XM_001273555.1"/>
</dbReference>
<evidence type="ECO:0000256" key="1">
    <source>
        <dbReference type="ARBA" id="ARBA00004123"/>
    </source>
</evidence>
<dbReference type="GeneID" id="4705712"/>
<feature type="region of interest" description="Disordered" evidence="5">
    <location>
        <begin position="117"/>
        <end position="160"/>
    </location>
</feature>
<dbReference type="PANTHER" id="PTHR31250:SF27">
    <property type="entry name" value="IQ DOMAIN-CONTAINING PROTEIN IQM5"/>
    <property type="match status" value="1"/>
</dbReference>
<dbReference type="VEuPathDB" id="FungiDB:ACLA_060900"/>
<evidence type="ECO:0000313" key="7">
    <source>
        <dbReference type="Proteomes" id="UP000006701"/>
    </source>
</evidence>
<dbReference type="PANTHER" id="PTHR31250">
    <property type="entry name" value="IQ DOMAIN-CONTAINING PROTEIN IQM3"/>
    <property type="match status" value="1"/>
</dbReference>
<dbReference type="InterPro" id="IPR044159">
    <property type="entry name" value="IQM"/>
</dbReference>
<feature type="compositionally biased region" description="Polar residues" evidence="5">
    <location>
        <begin position="550"/>
        <end position="559"/>
    </location>
</feature>
<gene>
    <name evidence="6" type="ORF">ACLA_060900</name>
</gene>
<evidence type="ECO:0000313" key="6">
    <source>
        <dbReference type="EMBL" id="EAW12130.1"/>
    </source>
</evidence>
<accession>A1CC73</accession>
<feature type="region of interest" description="Disordered" evidence="5">
    <location>
        <begin position="494"/>
        <end position="578"/>
    </location>
</feature>
<keyword evidence="7" id="KW-1185">Reference proteome</keyword>
<dbReference type="HOGENOM" id="CLU_020021_2_0_1"/>
<feature type="compositionally biased region" description="Polar residues" evidence="5">
    <location>
        <begin position="130"/>
        <end position="142"/>
    </location>
</feature>
<evidence type="ECO:0000256" key="4">
    <source>
        <dbReference type="ARBA" id="ARBA00023242"/>
    </source>
</evidence>
<dbReference type="EMBL" id="DS027050">
    <property type="protein sequence ID" value="EAW12130.1"/>
    <property type="molecule type" value="Genomic_DNA"/>
</dbReference>
<dbReference type="OrthoDB" id="7344096at2759"/>
<evidence type="ECO:0000256" key="5">
    <source>
        <dbReference type="SAM" id="MobiDB-lite"/>
    </source>
</evidence>
<dbReference type="GO" id="GO:0005634">
    <property type="term" value="C:nucleus"/>
    <property type="evidence" value="ECO:0007669"/>
    <property type="project" value="UniProtKB-SubCell"/>
</dbReference>
<comment type="subcellular location">
    <subcellularLocation>
        <location evidence="2">Cytoplasm</location>
    </subcellularLocation>
    <subcellularLocation>
        <location evidence="1">Nucleus</location>
    </subcellularLocation>
</comment>
<organism evidence="6 7">
    <name type="scientific">Aspergillus clavatus (strain ATCC 1007 / CBS 513.65 / DSM 816 / NCTC 3887 / NRRL 1 / QM 1276 / 107)</name>
    <dbReference type="NCBI Taxonomy" id="344612"/>
    <lineage>
        <taxon>Eukaryota</taxon>
        <taxon>Fungi</taxon>
        <taxon>Dikarya</taxon>
        <taxon>Ascomycota</taxon>
        <taxon>Pezizomycotina</taxon>
        <taxon>Eurotiomycetes</taxon>
        <taxon>Eurotiomycetidae</taxon>
        <taxon>Eurotiales</taxon>
        <taxon>Aspergillaceae</taxon>
        <taxon>Aspergillus</taxon>
        <taxon>Aspergillus subgen. Fumigati</taxon>
    </lineage>
</organism>
<reference evidence="6 7" key="1">
    <citation type="journal article" date="2008" name="PLoS Genet.">
        <title>Genomic islands in the pathogenic filamentous fungus Aspergillus fumigatus.</title>
        <authorList>
            <person name="Fedorova N.D."/>
            <person name="Khaldi N."/>
            <person name="Joardar V.S."/>
            <person name="Maiti R."/>
            <person name="Amedeo P."/>
            <person name="Anderson M.J."/>
            <person name="Crabtree J."/>
            <person name="Silva J.C."/>
            <person name="Badger J.H."/>
            <person name="Albarraq A."/>
            <person name="Angiuoli S."/>
            <person name="Bussey H."/>
            <person name="Bowyer P."/>
            <person name="Cotty P.J."/>
            <person name="Dyer P.S."/>
            <person name="Egan A."/>
            <person name="Galens K."/>
            <person name="Fraser-Liggett C.M."/>
            <person name="Haas B.J."/>
            <person name="Inman J.M."/>
            <person name="Kent R."/>
            <person name="Lemieux S."/>
            <person name="Malavazi I."/>
            <person name="Orvis J."/>
            <person name="Roemer T."/>
            <person name="Ronning C.M."/>
            <person name="Sundaram J.P."/>
            <person name="Sutton G."/>
            <person name="Turner G."/>
            <person name="Venter J.C."/>
            <person name="White O.R."/>
            <person name="Whitty B.R."/>
            <person name="Youngman P."/>
            <person name="Wolfe K.H."/>
            <person name="Goldman G.H."/>
            <person name="Wortman J.R."/>
            <person name="Jiang B."/>
            <person name="Denning D.W."/>
            <person name="Nierman W.C."/>
        </authorList>
    </citation>
    <scope>NUCLEOTIDE SEQUENCE [LARGE SCALE GENOMIC DNA]</scope>
    <source>
        <strain evidence="7">ATCC 1007 / CBS 513.65 / DSM 816 / NCTC 3887 / NRRL 1</strain>
    </source>
</reference>
<name>A1CC73_ASPCL</name>
<protein>
    <recommendedName>
        <fullName evidence="8">IQ calmodulin-binding motif protein</fullName>
    </recommendedName>
</protein>
<dbReference type="AlphaFoldDB" id="A1CC73"/>
<feature type="compositionally biased region" description="Basic and acidic residues" evidence="5">
    <location>
        <begin position="494"/>
        <end position="524"/>
    </location>
</feature>
<proteinExistence type="predicted"/>
<keyword evidence="3" id="KW-0963">Cytoplasm</keyword>
<evidence type="ECO:0000256" key="3">
    <source>
        <dbReference type="ARBA" id="ARBA00022490"/>
    </source>
</evidence>
<dbReference type="GO" id="GO:0005737">
    <property type="term" value="C:cytoplasm"/>
    <property type="evidence" value="ECO:0007669"/>
    <property type="project" value="UniProtKB-SubCell"/>
</dbReference>
<dbReference type="eggNOG" id="ENOG502QRIN">
    <property type="taxonomic scope" value="Eukaryota"/>
</dbReference>
<feature type="compositionally biased region" description="Polar residues" evidence="5">
    <location>
        <begin position="526"/>
        <end position="539"/>
    </location>
</feature>
<evidence type="ECO:0000256" key="2">
    <source>
        <dbReference type="ARBA" id="ARBA00004496"/>
    </source>
</evidence>
<dbReference type="KEGG" id="act:ACLA_060900"/>